<accession>A0A1S3I7A1</accession>
<feature type="coiled-coil region" evidence="4">
    <location>
        <begin position="337"/>
        <end position="364"/>
    </location>
</feature>
<dbReference type="InterPro" id="IPR038926">
    <property type="entry name" value="CEP55"/>
</dbReference>
<evidence type="ECO:0000256" key="1">
    <source>
        <dbReference type="ARBA" id="ARBA00004496"/>
    </source>
</evidence>
<feature type="region of interest" description="Disordered" evidence="5">
    <location>
        <begin position="1"/>
        <end position="95"/>
    </location>
</feature>
<keyword evidence="3 4" id="KW-0175">Coiled coil</keyword>
<dbReference type="PANTHER" id="PTHR31838:SF1">
    <property type="entry name" value="CENTROSOMAL PROTEIN OF 55 KDA"/>
    <property type="match status" value="1"/>
</dbReference>
<sequence length="409" mass="46922">MAHSKPPHHSSASPEFDLPSLSSEPESEVFSSGVATSPSFEIIGSSSSGNVNKKMKTEGEFNQEGPGDEVHRSISVQDQLMTGRKVAQRPSIERSESLMSLTDALKKQNIVDEEITQAVAGCDDEKFVTVREKVSKLKKECCPKHRRRSTTPEKKELRRSLKKKCKECKDCVAKHLEAMQISQEDTSEQLDELEKLKVENMKLKSQLHKVFEANMKWQVYDSQRDHYVATLMEQLEDLKEKLQQAKSSTNLDEAAQREIDKILLASKDKVTAIEEEKIQLEDDLRKFKQLCEQKEQRIRQLEAQLRERQGGDKDVVEALKQQILLCTEDFEAERRDRERAQGKIFDLETELQLLRRQLEMYEGEAVQSMNSRRQAALEGHTYCPGRTVPDDYDLEEDMDEVDSLTSAKE</sequence>
<feature type="coiled-coil region" evidence="4">
    <location>
        <begin position="176"/>
        <end position="311"/>
    </location>
</feature>
<feature type="compositionally biased region" description="Low complexity" evidence="5">
    <location>
        <begin position="9"/>
        <end position="32"/>
    </location>
</feature>
<dbReference type="InterPro" id="IPR022008">
    <property type="entry name" value="EABR"/>
</dbReference>
<dbReference type="OrthoDB" id="6066489at2759"/>
<evidence type="ECO:0000256" key="2">
    <source>
        <dbReference type="ARBA" id="ARBA00022490"/>
    </source>
</evidence>
<dbReference type="Proteomes" id="UP000085678">
    <property type="component" value="Unplaced"/>
</dbReference>
<gene>
    <name evidence="8 9" type="primary">LOC106161343</name>
</gene>
<organism evidence="7 8">
    <name type="scientific">Lingula anatina</name>
    <name type="common">Brachiopod</name>
    <name type="synonym">Lingula unguis</name>
    <dbReference type="NCBI Taxonomy" id="7574"/>
    <lineage>
        <taxon>Eukaryota</taxon>
        <taxon>Metazoa</taxon>
        <taxon>Spiralia</taxon>
        <taxon>Lophotrochozoa</taxon>
        <taxon>Brachiopoda</taxon>
        <taxon>Linguliformea</taxon>
        <taxon>Lingulata</taxon>
        <taxon>Lingulida</taxon>
        <taxon>Linguloidea</taxon>
        <taxon>Lingulidae</taxon>
        <taxon>Lingula</taxon>
    </lineage>
</organism>
<reference evidence="8 9" key="1">
    <citation type="submission" date="2025-04" db="UniProtKB">
        <authorList>
            <consortium name="RefSeq"/>
        </authorList>
    </citation>
    <scope>IDENTIFICATION</scope>
    <source>
        <tissue evidence="8 9">Gonads</tissue>
    </source>
</reference>
<evidence type="ECO:0000259" key="6">
    <source>
        <dbReference type="Pfam" id="PF12180"/>
    </source>
</evidence>
<dbReference type="RefSeq" id="XP_013393731.1">
    <property type="nucleotide sequence ID" value="XM_013538277.2"/>
</dbReference>
<dbReference type="PANTHER" id="PTHR31838">
    <property type="entry name" value="CENTROSOMAL PROTEIN OF 55 KDA"/>
    <property type="match status" value="1"/>
</dbReference>
<comment type="subcellular location">
    <subcellularLocation>
        <location evidence="1">Cytoplasm</location>
    </subcellularLocation>
</comment>
<proteinExistence type="predicted"/>
<evidence type="ECO:0000256" key="5">
    <source>
        <dbReference type="SAM" id="MobiDB-lite"/>
    </source>
</evidence>
<dbReference type="GO" id="GO:0051896">
    <property type="term" value="P:regulation of phosphatidylinositol 3-kinase/protein kinase B signal transduction"/>
    <property type="evidence" value="ECO:0007669"/>
    <property type="project" value="InterPro"/>
</dbReference>
<evidence type="ECO:0000256" key="4">
    <source>
        <dbReference type="SAM" id="Coils"/>
    </source>
</evidence>
<dbReference type="Pfam" id="PF12180">
    <property type="entry name" value="EABR"/>
    <property type="match status" value="1"/>
</dbReference>
<evidence type="ECO:0000313" key="8">
    <source>
        <dbReference type="RefSeq" id="XP_013393731.1"/>
    </source>
</evidence>
<name>A0A1S3I7A1_LINAN</name>
<keyword evidence="7" id="KW-1185">Reference proteome</keyword>
<evidence type="ECO:0000256" key="3">
    <source>
        <dbReference type="ARBA" id="ARBA00023054"/>
    </source>
</evidence>
<dbReference type="RefSeq" id="XP_013393733.1">
    <property type="nucleotide sequence ID" value="XM_013538279.2"/>
</dbReference>
<keyword evidence="2" id="KW-0963">Cytoplasm</keyword>
<dbReference type="GO" id="GO:0000281">
    <property type="term" value="P:mitotic cytokinesis"/>
    <property type="evidence" value="ECO:0007669"/>
    <property type="project" value="InterPro"/>
</dbReference>
<dbReference type="GO" id="GO:0005737">
    <property type="term" value="C:cytoplasm"/>
    <property type="evidence" value="ECO:0007669"/>
    <property type="project" value="UniProtKB-SubCell"/>
</dbReference>
<protein>
    <submittedName>
        <fullName evidence="8 9">TNFAIP3-interacting protein 2 isoform X1</fullName>
    </submittedName>
</protein>
<dbReference type="Gene3D" id="1.20.5.990">
    <property type="entry name" value="Nemo cc2-lz domain - 1d5 darpin complex"/>
    <property type="match status" value="1"/>
</dbReference>
<dbReference type="GeneID" id="106161343"/>
<evidence type="ECO:0000313" key="7">
    <source>
        <dbReference type="Proteomes" id="UP000085678"/>
    </source>
</evidence>
<dbReference type="AlphaFoldDB" id="A0A1S3I7A1"/>
<feature type="region of interest" description="Disordered" evidence="5">
    <location>
        <begin position="386"/>
        <end position="409"/>
    </location>
</feature>
<dbReference type="KEGG" id="lak:106161343"/>
<feature type="compositionally biased region" description="Acidic residues" evidence="5">
    <location>
        <begin position="390"/>
        <end position="402"/>
    </location>
</feature>
<dbReference type="Gene3D" id="1.20.5.1180">
    <property type="entry name" value="Geminin coiled-coil domain"/>
    <property type="match status" value="1"/>
</dbReference>
<evidence type="ECO:0000313" key="9">
    <source>
        <dbReference type="RefSeq" id="XP_013393733.1"/>
    </source>
</evidence>
<feature type="domain" description="TSG101 and ALIX binding" evidence="6">
    <location>
        <begin position="204"/>
        <end position="235"/>
    </location>
</feature>